<dbReference type="RefSeq" id="WP_286135901.1">
    <property type="nucleotide sequence ID" value="NZ_BRPL01000002.1"/>
</dbReference>
<reference evidence="1" key="1">
    <citation type="submission" date="2022-07" db="EMBL/GenBank/DDBJ databases">
        <authorList>
            <person name="Kouya T."/>
            <person name="Ishiyama Y."/>
        </authorList>
    </citation>
    <scope>NUCLEOTIDE SEQUENCE</scope>
    <source>
        <strain evidence="1">WR16-4</strain>
    </source>
</reference>
<protein>
    <submittedName>
        <fullName evidence="1">Uncharacterized protein</fullName>
    </submittedName>
</protein>
<dbReference type="Proteomes" id="UP001144204">
    <property type="component" value="Unassembled WGS sequence"/>
</dbReference>
<dbReference type="EMBL" id="BRPL01000002">
    <property type="protein sequence ID" value="GLB46440.1"/>
    <property type="molecule type" value="Genomic_DNA"/>
</dbReference>
<evidence type="ECO:0000313" key="1">
    <source>
        <dbReference type="EMBL" id="GLB46440.1"/>
    </source>
</evidence>
<organism evidence="1 2">
    <name type="scientific">Philodulcilactobacillus myokoensis</name>
    <dbReference type="NCBI Taxonomy" id="2929573"/>
    <lineage>
        <taxon>Bacteria</taxon>
        <taxon>Bacillati</taxon>
        <taxon>Bacillota</taxon>
        <taxon>Bacilli</taxon>
        <taxon>Lactobacillales</taxon>
        <taxon>Lactobacillaceae</taxon>
        <taxon>Philodulcilactobacillus</taxon>
    </lineage>
</organism>
<accession>A0A9W6B0T6</accession>
<gene>
    <name evidence="1" type="ORF">WR164_04190</name>
</gene>
<proteinExistence type="predicted"/>
<sequence length="138" mass="16313">MSRRHNSHIIEVSDAHISEDVLAKPAYQVSKPDLKKLLAQSQYKSENQGIYIAKYSSHHENDDTYDAIGTYDDYLDQSMNDYLKHFDNTREAAKKHFHQEMTVRYFIDEYIALLHRKFENHQDPDSLVMITAYEKEID</sequence>
<comment type="caution">
    <text evidence="1">The sequence shown here is derived from an EMBL/GenBank/DDBJ whole genome shotgun (WGS) entry which is preliminary data.</text>
</comment>
<name>A0A9W6B0T6_9LACO</name>
<evidence type="ECO:0000313" key="2">
    <source>
        <dbReference type="Proteomes" id="UP001144204"/>
    </source>
</evidence>
<keyword evidence="2" id="KW-1185">Reference proteome</keyword>
<reference evidence="1" key="2">
    <citation type="journal article" date="2023" name="PLoS ONE">
        <title>Philodulcilactobacillus myokoensis gen. nov., sp. nov., a fructophilic, acidophilic, and agar-phobic lactic acid bacterium isolated from fermented vegetable extracts.</title>
        <authorList>
            <person name="Kouya T."/>
            <person name="Ishiyama Y."/>
            <person name="Ohashi S."/>
            <person name="Kumakubo R."/>
            <person name="Yamazaki T."/>
            <person name="Otaki T."/>
        </authorList>
    </citation>
    <scope>NUCLEOTIDE SEQUENCE</scope>
    <source>
        <strain evidence="1">WR16-4</strain>
    </source>
</reference>
<dbReference type="AlphaFoldDB" id="A0A9W6B0T6"/>